<evidence type="ECO:0000256" key="1">
    <source>
        <dbReference type="SAM" id="MobiDB-lite"/>
    </source>
</evidence>
<proteinExistence type="predicted"/>
<name>A0A852YZ50_9ACTN</name>
<protein>
    <submittedName>
        <fullName evidence="2">Uncharacterized protein</fullName>
    </submittedName>
</protein>
<feature type="region of interest" description="Disordered" evidence="1">
    <location>
        <begin position="47"/>
        <end position="108"/>
    </location>
</feature>
<reference evidence="2 3" key="1">
    <citation type="submission" date="2020-07" db="EMBL/GenBank/DDBJ databases">
        <title>Genomic Encyclopedia of Type Strains, Phase III (KMG-III): the genomes of soil and plant-associated and newly described type strains.</title>
        <authorList>
            <person name="Whitman W."/>
        </authorList>
    </citation>
    <scope>NUCLEOTIDE SEQUENCE [LARGE SCALE GENOMIC DNA]</scope>
    <source>
        <strain evidence="2 3">CECT 8576</strain>
    </source>
</reference>
<dbReference type="EMBL" id="JACBYW010000005">
    <property type="protein sequence ID" value="NYH79871.1"/>
    <property type="molecule type" value="Genomic_DNA"/>
</dbReference>
<gene>
    <name evidence="2" type="ORF">FHR84_003209</name>
</gene>
<keyword evidence="3" id="KW-1185">Reference proteome</keyword>
<accession>A0A852YZ50</accession>
<evidence type="ECO:0000313" key="2">
    <source>
        <dbReference type="EMBL" id="NYH79871.1"/>
    </source>
</evidence>
<evidence type="ECO:0000313" key="3">
    <source>
        <dbReference type="Proteomes" id="UP000548304"/>
    </source>
</evidence>
<feature type="compositionally biased region" description="Basic and acidic residues" evidence="1">
    <location>
        <begin position="59"/>
        <end position="71"/>
    </location>
</feature>
<comment type="caution">
    <text evidence="2">The sequence shown here is derived from an EMBL/GenBank/DDBJ whole genome shotgun (WGS) entry which is preliminary data.</text>
</comment>
<sequence>MPIRTHRGRTAVYRRLWGWPLRSPKHLAGAVVLLVAVASGIGLLLPNVPSATSSGGASRETDSGYETDPREGLSGGDTGARSDDTREGSPPSISVPNVEPSSVEPDPAGLDVVREWVSEWTRPSEGTTREQWIEGLRPHTTPEFIGVMNTVDPANVPATEITGRLRVDESTKTSMRVRVPTDGPTVRVHVVRSSAEGWRVSGYDRVD</sequence>
<dbReference type="Proteomes" id="UP000548304">
    <property type="component" value="Unassembled WGS sequence"/>
</dbReference>
<organism evidence="2 3">
    <name type="scientific">Actinopolyspora biskrensis</name>
    <dbReference type="NCBI Taxonomy" id="1470178"/>
    <lineage>
        <taxon>Bacteria</taxon>
        <taxon>Bacillati</taxon>
        <taxon>Actinomycetota</taxon>
        <taxon>Actinomycetes</taxon>
        <taxon>Actinopolysporales</taxon>
        <taxon>Actinopolysporaceae</taxon>
        <taxon>Actinopolyspora</taxon>
    </lineage>
</organism>
<dbReference type="AlphaFoldDB" id="A0A852YZ50"/>
<dbReference type="RefSeq" id="WP_179536224.1">
    <property type="nucleotide sequence ID" value="NZ_JACBYW010000005.1"/>
</dbReference>